<accession>A0AAV2KXT4</accession>
<sequence length="175" mass="19461">MITATKPHLLQSEPQTDHSFPSPSPDDTGRLPAPKRGLGGGDSGQFGHRAESKIKEDCTETDKTDDEEADGKLASQQEMTRPVKSAGRASIWCRGRGGILFHEEFGRNQRRVNQSYIIPGACVMRSLLVERLWRRSFSEARQDSSSWPPSEALCVVARVCPAVARTRTENLMRHT</sequence>
<gene>
    <name evidence="2" type="ORF">KC01_LOCUS22164</name>
</gene>
<reference evidence="2 3" key="1">
    <citation type="submission" date="2024-04" db="EMBL/GenBank/DDBJ databases">
        <authorList>
            <person name="Waldvogel A.-M."/>
            <person name="Schoenle A."/>
        </authorList>
    </citation>
    <scope>NUCLEOTIDE SEQUENCE [LARGE SCALE GENOMIC DNA]</scope>
</reference>
<feature type="compositionally biased region" description="Basic and acidic residues" evidence="1">
    <location>
        <begin position="48"/>
        <end position="62"/>
    </location>
</feature>
<dbReference type="AlphaFoldDB" id="A0AAV2KXT4"/>
<dbReference type="EMBL" id="OZ035824">
    <property type="protein sequence ID" value="CAL1592999.1"/>
    <property type="molecule type" value="Genomic_DNA"/>
</dbReference>
<feature type="compositionally biased region" description="Polar residues" evidence="1">
    <location>
        <begin position="12"/>
        <end position="21"/>
    </location>
</feature>
<evidence type="ECO:0000313" key="3">
    <source>
        <dbReference type="Proteomes" id="UP001497482"/>
    </source>
</evidence>
<protein>
    <submittedName>
        <fullName evidence="2">Uncharacterized protein</fullName>
    </submittedName>
</protein>
<organism evidence="2 3">
    <name type="scientific">Knipowitschia caucasica</name>
    <name type="common">Caucasian dwarf goby</name>
    <name type="synonym">Pomatoschistus caucasicus</name>
    <dbReference type="NCBI Taxonomy" id="637954"/>
    <lineage>
        <taxon>Eukaryota</taxon>
        <taxon>Metazoa</taxon>
        <taxon>Chordata</taxon>
        <taxon>Craniata</taxon>
        <taxon>Vertebrata</taxon>
        <taxon>Euteleostomi</taxon>
        <taxon>Actinopterygii</taxon>
        <taxon>Neopterygii</taxon>
        <taxon>Teleostei</taxon>
        <taxon>Neoteleostei</taxon>
        <taxon>Acanthomorphata</taxon>
        <taxon>Gobiaria</taxon>
        <taxon>Gobiiformes</taxon>
        <taxon>Gobioidei</taxon>
        <taxon>Gobiidae</taxon>
        <taxon>Gobiinae</taxon>
        <taxon>Knipowitschia</taxon>
    </lineage>
</organism>
<feature type="region of interest" description="Disordered" evidence="1">
    <location>
        <begin position="1"/>
        <end position="87"/>
    </location>
</feature>
<proteinExistence type="predicted"/>
<name>A0AAV2KXT4_KNICA</name>
<keyword evidence="3" id="KW-1185">Reference proteome</keyword>
<dbReference type="Proteomes" id="UP001497482">
    <property type="component" value="Chromosome 2"/>
</dbReference>
<evidence type="ECO:0000256" key="1">
    <source>
        <dbReference type="SAM" id="MobiDB-lite"/>
    </source>
</evidence>
<evidence type="ECO:0000313" key="2">
    <source>
        <dbReference type="EMBL" id="CAL1592999.1"/>
    </source>
</evidence>